<dbReference type="Proteomes" id="UP001236559">
    <property type="component" value="Unassembled WGS sequence"/>
</dbReference>
<proteinExistence type="inferred from homology"/>
<dbReference type="CDD" id="cd00673">
    <property type="entry name" value="AlaRS_core"/>
    <property type="match status" value="1"/>
</dbReference>
<sequence>MKNLGLHEIRREYLKFFESKGHLILKSFSLIPKNDKSLLLIGAGMAPMKKYFTGELTPPRRRVTTCQKCIRTGDIENVGHTDRHATFFEMLGNFSFGDYFKHEAINWAWEFLTEHLDIKPEQLWATVYLNDDEAFNIWKNEIGLPEDRIVRLGKDDNFWELEVGPSGPCSEIYVDRGEKYGCGKADCKPGCDCDRYIEVWNLVFTQFDKDEKGNYNPLKHPNIDTGMGLERIATVLQGTNNIFEIDAIQDIIKEIEKISGYKYGSDKNKDISVRVITDHIRAMTFMISDTIRPSNEGRGYVLRRLIRRAARHGIILGIKKSFLADLCDQIIDSWSVEYEELKENRESIKEVIRNEEEKFLETLDQGMNILDTYVKNIGKEKTLSGQDAFKLYDTYGFPIDLTKEILAERGLKVDEEGFEELMEMQRQRARQARDMDNIGWTNKEDEHLYENIESQFVGYESEKTQSQIIKIIKDNEEVEELSQGKAVILLDKTPFYGESGGQIGDTGLIKGKDFIFKVLDTKKTSKGIHIQIGEVESGIVKKGPVEALVDPQRRRNIRRNHSVTHLVHRALREVLGDHVHQAGSLVTDSYMRFDFTHFEAISAQDLKKVEEIVNQKIFQGLEVETIVTSPEEAYKLGAVGLFEEKYGDIVRVVKMGDFSMELCGGTHVRNTADISMFKILSEGGVSSGVRRIECITGPKVYEYLNENLKTEEEICSLLKTNKSDIISKIKTNSNELKALKKELEDYKLQSAKNNVSEILKASYEIEGAKAIVYKFEGIDVNTLRNIADEVKDKLGQCVLVFSTVNEGKLNFIASVSKSLTNKYNAGNIVREVAKVTGGSGGGRPDMATAGGKDITKVDQALDKAKEMIK</sequence>
<evidence type="ECO:0000259" key="13">
    <source>
        <dbReference type="PROSITE" id="PS50860"/>
    </source>
</evidence>
<dbReference type="PANTHER" id="PTHR11777:SF9">
    <property type="entry name" value="ALANINE--TRNA LIGASE, CYTOPLASMIC"/>
    <property type="match status" value="1"/>
</dbReference>
<evidence type="ECO:0000256" key="5">
    <source>
        <dbReference type="ARBA" id="ARBA00022840"/>
    </source>
</evidence>
<feature type="binding site" evidence="11">
    <location>
        <position position="561"/>
    </location>
    <ligand>
        <name>Zn(2+)</name>
        <dbReference type="ChEBI" id="CHEBI:29105"/>
    </ligand>
</feature>
<dbReference type="Gene3D" id="2.40.30.130">
    <property type="match status" value="1"/>
</dbReference>
<keyword evidence="7 11" id="KW-0648">Protein biosynthesis</keyword>
<dbReference type="InterPro" id="IPR023033">
    <property type="entry name" value="Ala_tRNA_ligase_euk/bac"/>
</dbReference>
<evidence type="ECO:0000256" key="2">
    <source>
        <dbReference type="ARBA" id="ARBA00022555"/>
    </source>
</evidence>
<evidence type="ECO:0000313" key="15">
    <source>
        <dbReference type="Proteomes" id="UP001236559"/>
    </source>
</evidence>
<keyword evidence="15" id="KW-1185">Reference proteome</keyword>
<keyword evidence="11" id="KW-0963">Cytoplasm</keyword>
<dbReference type="PANTHER" id="PTHR11777">
    <property type="entry name" value="ALANYL-TRNA SYNTHETASE"/>
    <property type="match status" value="1"/>
</dbReference>
<dbReference type="Gene3D" id="3.30.54.20">
    <property type="match status" value="1"/>
</dbReference>
<dbReference type="Gene3D" id="3.30.930.10">
    <property type="entry name" value="Bira Bifunctional Protein, Domain 2"/>
    <property type="match status" value="1"/>
</dbReference>
<comment type="function">
    <text evidence="9 11">Catalyzes the attachment of alanine to tRNA(Ala) in a two-step reaction: alanine is first activated by ATP to form Ala-AMP and then transferred to the acceptor end of tRNA(Ala). Also edits incorrectly charged Ser-tRNA(Ala) and Gly-tRNA(Ala) via its editing domain.</text>
</comment>
<dbReference type="InterPro" id="IPR002318">
    <property type="entry name" value="Ala-tRNA-lgiase_IIc"/>
</dbReference>
<keyword evidence="12" id="KW-0175">Coiled coil</keyword>
<evidence type="ECO:0000256" key="6">
    <source>
        <dbReference type="ARBA" id="ARBA00022884"/>
    </source>
</evidence>
<keyword evidence="2 11" id="KW-0820">tRNA-binding</keyword>
<dbReference type="SMART" id="SM00863">
    <property type="entry name" value="tRNA_SAD"/>
    <property type="match status" value="1"/>
</dbReference>
<comment type="subcellular location">
    <subcellularLocation>
        <location evidence="11">Cytoplasm</location>
    </subcellularLocation>
</comment>
<dbReference type="GO" id="GO:0004813">
    <property type="term" value="F:alanine-tRNA ligase activity"/>
    <property type="evidence" value="ECO:0007669"/>
    <property type="project" value="UniProtKB-EC"/>
</dbReference>
<dbReference type="SUPFAM" id="SSF101353">
    <property type="entry name" value="Putative anticodon-binding domain of alanyl-tRNA synthetase (AlaRS)"/>
    <property type="match status" value="1"/>
</dbReference>
<comment type="similarity">
    <text evidence="1 11">Belongs to the class-II aminoacyl-tRNA synthetase family.</text>
</comment>
<dbReference type="InterPro" id="IPR003156">
    <property type="entry name" value="DHHA1_dom"/>
</dbReference>
<reference evidence="14 15" key="1">
    <citation type="submission" date="2023-07" db="EMBL/GenBank/DDBJ databases">
        <title>Genomic Encyclopedia of Type Strains, Phase IV (KMG-IV): sequencing the most valuable type-strain genomes for metagenomic binning, comparative biology and taxonomic classification.</title>
        <authorList>
            <person name="Goeker M."/>
        </authorList>
    </citation>
    <scope>NUCLEOTIDE SEQUENCE [LARGE SCALE GENOMIC DNA]</scope>
    <source>
        <strain evidence="14 15">DSM 22616</strain>
    </source>
</reference>
<comment type="catalytic activity">
    <reaction evidence="10 11">
        <text>tRNA(Ala) + L-alanine + ATP = L-alanyl-tRNA(Ala) + AMP + diphosphate</text>
        <dbReference type="Rhea" id="RHEA:12540"/>
        <dbReference type="Rhea" id="RHEA-COMP:9657"/>
        <dbReference type="Rhea" id="RHEA-COMP:9923"/>
        <dbReference type="ChEBI" id="CHEBI:30616"/>
        <dbReference type="ChEBI" id="CHEBI:33019"/>
        <dbReference type="ChEBI" id="CHEBI:57972"/>
        <dbReference type="ChEBI" id="CHEBI:78442"/>
        <dbReference type="ChEBI" id="CHEBI:78497"/>
        <dbReference type="ChEBI" id="CHEBI:456215"/>
        <dbReference type="EC" id="6.1.1.7"/>
    </reaction>
</comment>
<organism evidence="14 15">
    <name type="scientific">Peptoniphilus koenoeneniae</name>
    <dbReference type="NCBI Taxonomy" id="507751"/>
    <lineage>
        <taxon>Bacteria</taxon>
        <taxon>Bacillati</taxon>
        <taxon>Bacillota</taxon>
        <taxon>Tissierellia</taxon>
        <taxon>Tissierellales</taxon>
        <taxon>Peptoniphilaceae</taxon>
        <taxon>Peptoniphilus</taxon>
    </lineage>
</organism>
<dbReference type="EC" id="6.1.1.7" evidence="11"/>
<evidence type="ECO:0000256" key="4">
    <source>
        <dbReference type="ARBA" id="ARBA00022741"/>
    </source>
</evidence>
<comment type="caution">
    <text evidence="14">The sequence shown here is derived from an EMBL/GenBank/DDBJ whole genome shotgun (WGS) entry which is preliminary data.</text>
</comment>
<dbReference type="EMBL" id="JAUSTN010000001">
    <property type="protein sequence ID" value="MDQ0274023.1"/>
    <property type="molecule type" value="Genomic_DNA"/>
</dbReference>
<dbReference type="InterPro" id="IPR050058">
    <property type="entry name" value="Ala-tRNA_ligase"/>
</dbReference>
<keyword evidence="11" id="KW-0862">Zinc</keyword>
<dbReference type="SUPFAM" id="SSF55186">
    <property type="entry name" value="ThrRS/AlaRS common domain"/>
    <property type="match status" value="1"/>
</dbReference>
<keyword evidence="11" id="KW-0479">Metal-binding</keyword>
<comment type="domain">
    <text evidence="11">Consists of three domains; the N-terminal catalytic domain, the editing domain and the C-terminal C-Ala domain. The editing domain removes incorrectly charged amino acids, while the C-Ala domain, along with tRNA(Ala), serves as a bridge to cooperatively bring together the editing and aminoacylation centers thus stimulating deacylation of misacylated tRNAs.</text>
</comment>
<name>A0ABU0AU97_9FIRM</name>
<dbReference type="PRINTS" id="PR00980">
    <property type="entry name" value="TRNASYNTHALA"/>
</dbReference>
<feature type="binding site" evidence="11">
    <location>
        <position position="663"/>
    </location>
    <ligand>
        <name>Zn(2+)</name>
        <dbReference type="ChEBI" id="CHEBI:29105"/>
    </ligand>
</feature>
<evidence type="ECO:0000256" key="1">
    <source>
        <dbReference type="ARBA" id="ARBA00008226"/>
    </source>
</evidence>
<dbReference type="Gene3D" id="3.30.980.10">
    <property type="entry name" value="Threonyl-trna Synthetase, Chain A, domain 2"/>
    <property type="match status" value="1"/>
</dbReference>
<evidence type="ECO:0000256" key="9">
    <source>
        <dbReference type="ARBA" id="ARBA00024779"/>
    </source>
</evidence>
<dbReference type="Pfam" id="PF02272">
    <property type="entry name" value="DHHA1"/>
    <property type="match status" value="1"/>
</dbReference>
<keyword evidence="3 11" id="KW-0436">Ligase</keyword>
<dbReference type="RefSeq" id="WP_307494802.1">
    <property type="nucleotide sequence ID" value="NZ_JAUSTN010000001.1"/>
</dbReference>
<evidence type="ECO:0000256" key="3">
    <source>
        <dbReference type="ARBA" id="ARBA00022598"/>
    </source>
</evidence>
<dbReference type="InterPro" id="IPR018165">
    <property type="entry name" value="Ala-tRNA-synth_IIc_core"/>
</dbReference>
<dbReference type="InterPro" id="IPR045864">
    <property type="entry name" value="aa-tRNA-synth_II/BPL/LPL"/>
</dbReference>
<evidence type="ECO:0000256" key="12">
    <source>
        <dbReference type="SAM" id="Coils"/>
    </source>
</evidence>
<dbReference type="InterPro" id="IPR018162">
    <property type="entry name" value="Ala-tRNA-ligase_IIc_anticod-bd"/>
</dbReference>
<evidence type="ECO:0000256" key="10">
    <source>
        <dbReference type="ARBA" id="ARBA00048300"/>
    </source>
</evidence>
<feature type="domain" description="Alanyl-transfer RNA synthetases family profile" evidence="13">
    <location>
        <begin position="4"/>
        <end position="706"/>
    </location>
</feature>
<evidence type="ECO:0000256" key="11">
    <source>
        <dbReference type="HAMAP-Rule" id="MF_00036"/>
    </source>
</evidence>
<dbReference type="NCBIfam" id="TIGR00344">
    <property type="entry name" value="alaS"/>
    <property type="match status" value="1"/>
</dbReference>
<dbReference type="InterPro" id="IPR018164">
    <property type="entry name" value="Ala-tRNA-synth_IIc_N"/>
</dbReference>
<keyword evidence="5 11" id="KW-0067">ATP-binding</keyword>
<dbReference type="SUPFAM" id="SSF50447">
    <property type="entry name" value="Translation proteins"/>
    <property type="match status" value="1"/>
</dbReference>
<accession>A0ABU0AU97</accession>
<feature type="binding site" evidence="11">
    <location>
        <position position="565"/>
    </location>
    <ligand>
        <name>Zn(2+)</name>
        <dbReference type="ChEBI" id="CHEBI:29105"/>
    </ligand>
</feature>
<comment type="cofactor">
    <cofactor evidence="11">
        <name>Zn(2+)</name>
        <dbReference type="ChEBI" id="CHEBI:29105"/>
    </cofactor>
    <text evidence="11">Binds 1 zinc ion per subunit.</text>
</comment>
<protein>
    <recommendedName>
        <fullName evidence="11">Alanine--tRNA ligase</fullName>
        <ecNumber evidence="11">6.1.1.7</ecNumber>
    </recommendedName>
    <alternativeName>
        <fullName evidence="11">Alanyl-tRNA synthetase</fullName>
        <shortName evidence="11">AlaRS</shortName>
    </alternativeName>
</protein>
<dbReference type="InterPro" id="IPR018163">
    <property type="entry name" value="Thr/Ala-tRNA-synth_IIc_edit"/>
</dbReference>
<dbReference type="Pfam" id="PF07973">
    <property type="entry name" value="tRNA_SAD"/>
    <property type="match status" value="1"/>
</dbReference>
<dbReference type="InterPro" id="IPR012947">
    <property type="entry name" value="tRNA_SAD"/>
</dbReference>
<keyword evidence="4 11" id="KW-0547">Nucleotide-binding</keyword>
<feature type="coiled-coil region" evidence="12">
    <location>
        <begin position="331"/>
        <end position="358"/>
    </location>
</feature>
<dbReference type="PROSITE" id="PS50860">
    <property type="entry name" value="AA_TRNA_LIGASE_II_ALA"/>
    <property type="match status" value="1"/>
</dbReference>
<dbReference type="InterPro" id="IPR009000">
    <property type="entry name" value="Transl_B-barrel_sf"/>
</dbReference>
<gene>
    <name evidence="11" type="primary">alaS</name>
    <name evidence="14" type="ORF">J2S72_000019</name>
</gene>
<keyword evidence="8 11" id="KW-0030">Aminoacyl-tRNA synthetase</keyword>
<dbReference type="SUPFAM" id="SSF55681">
    <property type="entry name" value="Class II aaRS and biotin synthetases"/>
    <property type="match status" value="1"/>
</dbReference>
<evidence type="ECO:0000256" key="7">
    <source>
        <dbReference type="ARBA" id="ARBA00022917"/>
    </source>
</evidence>
<dbReference type="HAMAP" id="MF_00036_B">
    <property type="entry name" value="Ala_tRNA_synth_B"/>
    <property type="match status" value="1"/>
</dbReference>
<dbReference type="Pfam" id="PF01411">
    <property type="entry name" value="tRNA-synt_2c"/>
    <property type="match status" value="1"/>
</dbReference>
<evidence type="ECO:0000313" key="14">
    <source>
        <dbReference type="EMBL" id="MDQ0274023.1"/>
    </source>
</evidence>
<keyword evidence="6 11" id="KW-0694">RNA-binding</keyword>
<feature type="binding site" evidence="11">
    <location>
        <position position="667"/>
    </location>
    <ligand>
        <name>Zn(2+)</name>
        <dbReference type="ChEBI" id="CHEBI:29105"/>
    </ligand>
</feature>
<dbReference type="Gene3D" id="3.10.310.40">
    <property type="match status" value="1"/>
</dbReference>
<evidence type="ECO:0000256" key="8">
    <source>
        <dbReference type="ARBA" id="ARBA00023146"/>
    </source>
</evidence>